<reference evidence="10 11" key="1">
    <citation type="journal article" date="2013" name="PLoS Genet.">
        <title>Distinctive expansion of potential virulence genes in the genome of the oomycete fish pathogen Saprolegnia parasitica.</title>
        <authorList>
            <person name="Jiang R.H."/>
            <person name="de Bruijn I."/>
            <person name="Haas B.J."/>
            <person name="Belmonte R."/>
            <person name="Lobach L."/>
            <person name="Christie J."/>
            <person name="van den Ackerveken G."/>
            <person name="Bottin A."/>
            <person name="Bulone V."/>
            <person name="Diaz-Moreno S.M."/>
            <person name="Dumas B."/>
            <person name="Fan L."/>
            <person name="Gaulin E."/>
            <person name="Govers F."/>
            <person name="Grenville-Briggs L.J."/>
            <person name="Horner N.R."/>
            <person name="Levin J.Z."/>
            <person name="Mammella M."/>
            <person name="Meijer H.J."/>
            <person name="Morris P."/>
            <person name="Nusbaum C."/>
            <person name="Oome S."/>
            <person name="Phillips A.J."/>
            <person name="van Rooyen D."/>
            <person name="Rzeszutek E."/>
            <person name="Saraiva M."/>
            <person name="Secombes C.J."/>
            <person name="Seidl M.F."/>
            <person name="Snel B."/>
            <person name="Stassen J.H."/>
            <person name="Sykes S."/>
            <person name="Tripathy S."/>
            <person name="van den Berg H."/>
            <person name="Vega-Arreguin J.C."/>
            <person name="Wawra S."/>
            <person name="Young S.K."/>
            <person name="Zeng Q."/>
            <person name="Dieguez-Uribeondo J."/>
            <person name="Russ C."/>
            <person name="Tyler B.M."/>
            <person name="van West P."/>
        </authorList>
    </citation>
    <scope>NUCLEOTIDE SEQUENCE [LARGE SCALE GENOMIC DNA]</scope>
    <source>
        <strain evidence="10 11">CBS 223.65</strain>
    </source>
</reference>
<dbReference type="InterPro" id="IPR043540">
    <property type="entry name" value="RING1/RING2"/>
</dbReference>
<proteinExistence type="predicted"/>
<evidence type="ECO:0000256" key="7">
    <source>
        <dbReference type="ARBA" id="ARBA00022833"/>
    </source>
</evidence>
<dbReference type="KEGG" id="spar:SPRG_14425"/>
<dbReference type="PANTHER" id="PTHR46076">
    <property type="entry name" value="E3 UBIQUITIN-PROTEIN LIGASE RING1 / RING 2 FAMILY MEMBER"/>
    <property type="match status" value="1"/>
</dbReference>
<dbReference type="PROSITE" id="PS50089">
    <property type="entry name" value="ZF_RING_2"/>
    <property type="match status" value="1"/>
</dbReference>
<dbReference type="GO" id="GO:0016567">
    <property type="term" value="P:protein ubiquitination"/>
    <property type="evidence" value="ECO:0007669"/>
    <property type="project" value="UniProtKB-UniPathway"/>
</dbReference>
<dbReference type="GO" id="GO:0000151">
    <property type="term" value="C:ubiquitin ligase complex"/>
    <property type="evidence" value="ECO:0007669"/>
    <property type="project" value="InterPro"/>
</dbReference>
<keyword evidence="11" id="KW-1185">Reference proteome</keyword>
<organism evidence="10 11">
    <name type="scientific">Saprolegnia parasitica (strain CBS 223.65)</name>
    <dbReference type="NCBI Taxonomy" id="695850"/>
    <lineage>
        <taxon>Eukaryota</taxon>
        <taxon>Sar</taxon>
        <taxon>Stramenopiles</taxon>
        <taxon>Oomycota</taxon>
        <taxon>Saprolegniomycetes</taxon>
        <taxon>Saprolegniales</taxon>
        <taxon>Saprolegniaceae</taxon>
        <taxon>Saprolegnia</taxon>
    </lineage>
</organism>
<dbReference type="OrthoDB" id="337575at2759"/>
<dbReference type="VEuPathDB" id="FungiDB:SPRG_14425"/>
<dbReference type="GO" id="GO:0003682">
    <property type="term" value="F:chromatin binding"/>
    <property type="evidence" value="ECO:0007669"/>
    <property type="project" value="TreeGrafter"/>
</dbReference>
<evidence type="ECO:0000259" key="9">
    <source>
        <dbReference type="PROSITE" id="PS50089"/>
    </source>
</evidence>
<evidence type="ECO:0000256" key="5">
    <source>
        <dbReference type="ARBA" id="ARBA00022723"/>
    </source>
</evidence>
<evidence type="ECO:0000256" key="8">
    <source>
        <dbReference type="PROSITE-ProRule" id="PRU00175"/>
    </source>
</evidence>
<dbReference type="STRING" id="695850.A0A067BTY2"/>
<dbReference type="GO" id="GO:0008270">
    <property type="term" value="F:zinc ion binding"/>
    <property type="evidence" value="ECO:0007669"/>
    <property type="project" value="UniProtKB-KW"/>
</dbReference>
<dbReference type="Gene3D" id="3.30.40.10">
    <property type="entry name" value="Zinc/RING finger domain, C3HC4 (zinc finger)"/>
    <property type="match status" value="1"/>
</dbReference>
<comment type="pathway">
    <text evidence="2">Protein modification; protein ubiquitination.</text>
</comment>
<dbReference type="GO" id="GO:0061630">
    <property type="term" value="F:ubiquitin protein ligase activity"/>
    <property type="evidence" value="ECO:0007669"/>
    <property type="project" value="UniProtKB-EC"/>
</dbReference>
<dbReference type="SMART" id="SM00184">
    <property type="entry name" value="RING"/>
    <property type="match status" value="1"/>
</dbReference>
<dbReference type="Pfam" id="PF13923">
    <property type="entry name" value="zf-C3HC4_2"/>
    <property type="match status" value="1"/>
</dbReference>
<sequence>MPLRSATFCRAAYNAHVQGLVHRRLNPISAYTEYTLVEDLTLYDLFRAPRPVHTSAVVSVVDVDAELQCPICLGVLQQTTVVPACLHRFCRVCIEACLTCGKLECPTCRAVIPNKRALRADTTFDALVQLLHPPFPPLSPKKKRPAPNDLADSTTLVVAFAQLGAVAPSQLQWTTTLEATVHEANEWLREHLSVPAIVCTKDGAARPLDATLADATTEHFPLYYRTSGRVDTSS</sequence>
<dbReference type="GO" id="GO:0031519">
    <property type="term" value="C:PcG protein complex"/>
    <property type="evidence" value="ECO:0007669"/>
    <property type="project" value="TreeGrafter"/>
</dbReference>
<keyword evidence="7" id="KW-0862">Zinc</keyword>
<dbReference type="InterPro" id="IPR017907">
    <property type="entry name" value="Znf_RING_CS"/>
</dbReference>
<accession>A0A067BTY2</accession>
<evidence type="ECO:0000313" key="10">
    <source>
        <dbReference type="EMBL" id="KDO20290.1"/>
    </source>
</evidence>
<dbReference type="PANTHER" id="PTHR46076:SF3">
    <property type="entry name" value="E3 UBIQUITIN-PROTEIN LIGASE RING1"/>
    <property type="match status" value="1"/>
</dbReference>
<dbReference type="InterPro" id="IPR001841">
    <property type="entry name" value="Znf_RING"/>
</dbReference>
<dbReference type="UniPathway" id="UPA00143"/>
<name>A0A067BTY2_SAPPC</name>
<dbReference type="EC" id="2.3.2.27" evidence="3"/>
<evidence type="ECO:0000256" key="4">
    <source>
        <dbReference type="ARBA" id="ARBA00022679"/>
    </source>
</evidence>
<dbReference type="Proteomes" id="UP000030745">
    <property type="component" value="Unassembled WGS sequence"/>
</dbReference>
<evidence type="ECO:0000256" key="2">
    <source>
        <dbReference type="ARBA" id="ARBA00004906"/>
    </source>
</evidence>
<dbReference type="PROSITE" id="PS00518">
    <property type="entry name" value="ZF_RING_1"/>
    <property type="match status" value="1"/>
</dbReference>
<evidence type="ECO:0000256" key="6">
    <source>
        <dbReference type="ARBA" id="ARBA00022771"/>
    </source>
</evidence>
<keyword evidence="6 8" id="KW-0863">Zinc-finger</keyword>
<dbReference type="SUPFAM" id="SSF57850">
    <property type="entry name" value="RING/U-box"/>
    <property type="match status" value="1"/>
</dbReference>
<gene>
    <name evidence="10" type="ORF">SPRG_14425</name>
</gene>
<dbReference type="AlphaFoldDB" id="A0A067BTY2"/>
<evidence type="ECO:0000256" key="3">
    <source>
        <dbReference type="ARBA" id="ARBA00012483"/>
    </source>
</evidence>
<evidence type="ECO:0000256" key="1">
    <source>
        <dbReference type="ARBA" id="ARBA00000900"/>
    </source>
</evidence>
<keyword evidence="5" id="KW-0479">Metal-binding</keyword>
<keyword evidence="4" id="KW-0808">Transferase</keyword>
<protein>
    <recommendedName>
        <fullName evidence="3">RING-type E3 ubiquitin transferase</fullName>
        <ecNumber evidence="3">2.3.2.27</ecNumber>
    </recommendedName>
</protein>
<comment type="catalytic activity">
    <reaction evidence="1">
        <text>S-ubiquitinyl-[E2 ubiquitin-conjugating enzyme]-L-cysteine + [acceptor protein]-L-lysine = [E2 ubiquitin-conjugating enzyme]-L-cysteine + N(6)-ubiquitinyl-[acceptor protein]-L-lysine.</text>
        <dbReference type="EC" id="2.3.2.27"/>
    </reaction>
</comment>
<feature type="domain" description="RING-type" evidence="9">
    <location>
        <begin position="69"/>
        <end position="109"/>
    </location>
</feature>
<dbReference type="RefSeq" id="XP_012209028.1">
    <property type="nucleotide sequence ID" value="XM_012353638.1"/>
</dbReference>
<dbReference type="InterPro" id="IPR013083">
    <property type="entry name" value="Znf_RING/FYVE/PHD"/>
</dbReference>
<dbReference type="GeneID" id="24136231"/>
<evidence type="ECO:0000313" key="11">
    <source>
        <dbReference type="Proteomes" id="UP000030745"/>
    </source>
</evidence>
<dbReference type="EMBL" id="KK583317">
    <property type="protein sequence ID" value="KDO20290.1"/>
    <property type="molecule type" value="Genomic_DNA"/>
</dbReference>